<evidence type="ECO:0000256" key="3">
    <source>
        <dbReference type="ARBA" id="ARBA00005194"/>
    </source>
</evidence>
<evidence type="ECO:0000256" key="1">
    <source>
        <dbReference type="ARBA" id="ARBA00001055"/>
    </source>
</evidence>
<dbReference type="PANTHER" id="PTHR30272:SF8">
    <property type="entry name" value="3-HYDROXYDECANOYL-[ACYL-CARRIER-PROTEIN] DEHYDRATASE"/>
    <property type="match status" value="1"/>
</dbReference>
<evidence type="ECO:0000256" key="5">
    <source>
        <dbReference type="ARBA" id="ARBA00011738"/>
    </source>
</evidence>
<dbReference type="GO" id="GO:0016853">
    <property type="term" value="F:isomerase activity"/>
    <property type="evidence" value="ECO:0007669"/>
    <property type="project" value="UniProtKB-KW"/>
</dbReference>
<dbReference type="EC" id="4.2.1.59" evidence="13"/>
<evidence type="ECO:0000256" key="12">
    <source>
        <dbReference type="ARBA" id="ARBA00023239"/>
    </source>
</evidence>
<keyword evidence="6" id="KW-0963">Cytoplasm</keyword>
<dbReference type="InterPro" id="IPR029069">
    <property type="entry name" value="HotDog_dom_sf"/>
</dbReference>
<evidence type="ECO:0000256" key="7">
    <source>
        <dbReference type="ARBA" id="ARBA00022516"/>
    </source>
</evidence>
<evidence type="ECO:0000256" key="9">
    <source>
        <dbReference type="ARBA" id="ARBA00023098"/>
    </source>
</evidence>
<evidence type="ECO:0000256" key="2">
    <source>
        <dbReference type="ARBA" id="ARBA00004496"/>
    </source>
</evidence>
<dbReference type="EMBL" id="CP044543">
    <property type="protein sequence ID" value="QFI77423.1"/>
    <property type="molecule type" value="Genomic_DNA"/>
</dbReference>
<keyword evidence="10" id="KW-0275">Fatty acid biosynthesis</keyword>
<reference evidence="14" key="1">
    <citation type="journal article" date="2019" name="Microbiol. Resour. Announc.">
        <title>Analysis of the Complete Genome Sequence of the Widely Studied Strain Bradyrhizobium betae PL7HG1(T) Reveals the Presence of Photosynthesis Genes and a Putative Plasmid.</title>
        <authorList>
            <person name="Cloutier S."/>
            <person name="Bromfield E.S.P."/>
        </authorList>
    </citation>
    <scope>NUCLEOTIDE SEQUENCE</scope>
    <source>
        <strain evidence="14">PL7HG1</strain>
    </source>
</reference>
<protein>
    <recommendedName>
        <fullName evidence="13">3-hydroxyacyl-[acyl-carrier-protein] dehydratase FabA</fullName>
        <ecNumber evidence="13">4.2.1.59</ecNumber>
    </recommendedName>
</protein>
<keyword evidence="9" id="KW-0443">Lipid metabolism</keyword>
<dbReference type="OrthoDB" id="9786735at2"/>
<sequence>MPNPHDFHTPQPSYTRDELLRSSEGGYFGPGNAQLPAPPMLMMDRITEISVDGGEFGKGHIVGELDITPCHWFFDCHFRGDPIMPGSLGLDAMWQMIGYWLGWSGSPGKGRAIGVGEVEATGFITPDTACVRYEVAMRMVRRGKLVLGIADGRVLADGVCVFTAKDMRVGLTKAVE</sequence>
<dbReference type="KEGG" id="bbet:F8237_00085"/>
<dbReference type="CDD" id="cd01287">
    <property type="entry name" value="FabA"/>
    <property type="match status" value="1"/>
</dbReference>
<proteinExistence type="inferred from homology"/>
<dbReference type="InterPro" id="IPR010083">
    <property type="entry name" value="FabA"/>
</dbReference>
<organism evidence="14 16">
    <name type="scientific">Bradyrhizobium betae</name>
    <dbReference type="NCBI Taxonomy" id="244734"/>
    <lineage>
        <taxon>Bacteria</taxon>
        <taxon>Pseudomonadati</taxon>
        <taxon>Pseudomonadota</taxon>
        <taxon>Alphaproteobacteria</taxon>
        <taxon>Hyphomicrobiales</taxon>
        <taxon>Nitrobacteraceae</taxon>
        <taxon>Bradyrhizobium</taxon>
    </lineage>
</organism>
<evidence type="ECO:0000256" key="8">
    <source>
        <dbReference type="ARBA" id="ARBA00022832"/>
    </source>
</evidence>
<keyword evidence="12 14" id="KW-0456">Lyase</keyword>
<comment type="pathway">
    <text evidence="3">Lipid metabolism; fatty acid biosynthesis.</text>
</comment>
<evidence type="ECO:0000313" key="15">
    <source>
        <dbReference type="EMBL" id="QFI77423.1"/>
    </source>
</evidence>
<comment type="similarity">
    <text evidence="4">Belongs to the thioester dehydratase family. FabA subfamily.</text>
</comment>
<dbReference type="KEGG" id="bbet:F8237_34330"/>
<evidence type="ECO:0000313" key="16">
    <source>
        <dbReference type="Proteomes" id="UP000325641"/>
    </source>
</evidence>
<evidence type="ECO:0000256" key="4">
    <source>
        <dbReference type="ARBA" id="ARBA00006714"/>
    </source>
</evidence>
<keyword evidence="8" id="KW-0276">Fatty acid metabolism</keyword>
<keyword evidence="7" id="KW-0444">Lipid biosynthesis</keyword>
<dbReference type="UniPathway" id="UPA00094"/>
<keyword evidence="11 14" id="KW-0413">Isomerase</keyword>
<reference evidence="16" key="2">
    <citation type="submission" date="2019-10" db="EMBL/GenBank/DDBJ databases">
        <title>Complete Genome Sequence of Bradyrhizobium betae type strain PL7HG1T.</title>
        <authorList>
            <person name="Bromfield E.S.P."/>
            <person name="Cloutier S."/>
        </authorList>
    </citation>
    <scope>NUCLEOTIDE SEQUENCE [LARGE SCALE GENOMIC DNA]</scope>
    <source>
        <strain evidence="16">PL7HG1</strain>
    </source>
</reference>
<evidence type="ECO:0000256" key="6">
    <source>
        <dbReference type="ARBA" id="ARBA00022490"/>
    </source>
</evidence>
<dbReference type="InterPro" id="IPR013114">
    <property type="entry name" value="FabA_FabZ"/>
</dbReference>
<dbReference type="AlphaFoldDB" id="A0A5P6PF87"/>
<comment type="catalytic activity">
    <reaction evidence="1">
        <text>a (3R)-hydroxyacyl-[ACP] = a (2E)-enoyl-[ACP] + H2O</text>
        <dbReference type="Rhea" id="RHEA:13097"/>
        <dbReference type="Rhea" id="RHEA-COMP:9925"/>
        <dbReference type="Rhea" id="RHEA-COMP:9945"/>
        <dbReference type="ChEBI" id="CHEBI:15377"/>
        <dbReference type="ChEBI" id="CHEBI:78784"/>
        <dbReference type="ChEBI" id="CHEBI:78827"/>
        <dbReference type="EC" id="4.2.1.59"/>
    </reaction>
</comment>
<dbReference type="GO" id="GO:0005737">
    <property type="term" value="C:cytoplasm"/>
    <property type="evidence" value="ECO:0007669"/>
    <property type="project" value="UniProtKB-SubCell"/>
</dbReference>
<evidence type="ECO:0000256" key="10">
    <source>
        <dbReference type="ARBA" id="ARBA00023160"/>
    </source>
</evidence>
<evidence type="ECO:0000313" key="14">
    <source>
        <dbReference type="EMBL" id="QFI77027.1"/>
    </source>
</evidence>
<dbReference type="Proteomes" id="UP000325641">
    <property type="component" value="Chromosome"/>
</dbReference>
<comment type="subunit">
    <text evidence="5">Homodimer.</text>
</comment>
<dbReference type="RefSeq" id="WP_151650411.1">
    <property type="nucleotide sequence ID" value="NZ_CP044543.1"/>
</dbReference>
<dbReference type="EMBL" id="CP044543">
    <property type="protein sequence ID" value="QFI77027.1"/>
    <property type="molecule type" value="Genomic_DNA"/>
</dbReference>
<dbReference type="Gene3D" id="3.10.129.10">
    <property type="entry name" value="Hotdog Thioesterase"/>
    <property type="match status" value="1"/>
</dbReference>
<dbReference type="GO" id="GO:0006633">
    <property type="term" value="P:fatty acid biosynthetic process"/>
    <property type="evidence" value="ECO:0007669"/>
    <property type="project" value="UniProtKB-UniRule"/>
</dbReference>
<evidence type="ECO:0000256" key="13">
    <source>
        <dbReference type="NCBIfam" id="TIGR01749"/>
    </source>
</evidence>
<gene>
    <name evidence="14" type="primary">fabA</name>
    <name evidence="14" type="ORF">F8237_00085</name>
    <name evidence="15" type="ORF">F8237_34330</name>
</gene>
<dbReference type="NCBIfam" id="TIGR01749">
    <property type="entry name" value="fabA"/>
    <property type="match status" value="1"/>
</dbReference>
<accession>A0A5P6PF87</accession>
<dbReference type="GO" id="GO:0019171">
    <property type="term" value="F:(3R)-hydroxyacyl-[acyl-carrier-protein] dehydratase activity"/>
    <property type="evidence" value="ECO:0007669"/>
    <property type="project" value="UniProtKB-UniRule"/>
</dbReference>
<dbReference type="PANTHER" id="PTHR30272">
    <property type="entry name" value="3-HYDROXYACYL-[ACYL-CARRIER-PROTEIN] DEHYDRATASE"/>
    <property type="match status" value="1"/>
</dbReference>
<comment type="subcellular location">
    <subcellularLocation>
        <location evidence="2">Cytoplasm</location>
    </subcellularLocation>
</comment>
<dbReference type="SUPFAM" id="SSF54637">
    <property type="entry name" value="Thioesterase/thiol ester dehydrase-isomerase"/>
    <property type="match status" value="1"/>
</dbReference>
<dbReference type="Pfam" id="PF07977">
    <property type="entry name" value="FabA"/>
    <property type="match status" value="1"/>
</dbReference>
<dbReference type="NCBIfam" id="NF003509">
    <property type="entry name" value="PRK05174.1"/>
    <property type="match status" value="1"/>
</dbReference>
<evidence type="ECO:0000256" key="11">
    <source>
        <dbReference type="ARBA" id="ARBA00023235"/>
    </source>
</evidence>
<name>A0A5P6PF87_9BRAD</name>